<dbReference type="PROSITE" id="PS00452">
    <property type="entry name" value="GUANYLATE_CYCLASE_1"/>
    <property type="match status" value="1"/>
</dbReference>
<evidence type="ECO:0000259" key="22">
    <source>
        <dbReference type="PROSITE" id="PS50125"/>
    </source>
</evidence>
<dbReference type="InterPro" id="IPR029787">
    <property type="entry name" value="Nucleotide_cyclase"/>
</dbReference>
<dbReference type="InterPro" id="IPR000719">
    <property type="entry name" value="Prot_kinase_dom"/>
</dbReference>
<dbReference type="GO" id="GO:0001653">
    <property type="term" value="F:peptide receptor activity"/>
    <property type="evidence" value="ECO:0007669"/>
    <property type="project" value="TreeGrafter"/>
</dbReference>
<dbReference type="GeneTree" id="ENSGT00940000164853"/>
<evidence type="ECO:0000256" key="7">
    <source>
        <dbReference type="ARBA" id="ARBA00022741"/>
    </source>
</evidence>
<evidence type="ECO:0000313" key="23">
    <source>
        <dbReference type="Ensembl" id="ENSGACP00000026963.2"/>
    </source>
</evidence>
<dbReference type="FunFam" id="3.40.50.2300:FF:000631">
    <property type="entry name" value="Guanylate cyclase"/>
    <property type="match status" value="1"/>
</dbReference>
<dbReference type="InterPro" id="IPR011645">
    <property type="entry name" value="HNOB_dom_associated"/>
</dbReference>
<evidence type="ECO:0000256" key="1">
    <source>
        <dbReference type="ARBA" id="ARBA00001436"/>
    </source>
</evidence>
<dbReference type="FunFam" id="3.40.50.2300:FF:000114">
    <property type="entry name" value="Guanylate cyclase"/>
    <property type="match status" value="1"/>
</dbReference>
<dbReference type="GO" id="GO:0005886">
    <property type="term" value="C:plasma membrane"/>
    <property type="evidence" value="ECO:0007669"/>
    <property type="project" value="TreeGrafter"/>
</dbReference>
<evidence type="ECO:0000256" key="6">
    <source>
        <dbReference type="ARBA" id="ARBA00022729"/>
    </source>
</evidence>
<evidence type="ECO:0000256" key="12">
    <source>
        <dbReference type="ARBA" id="ARBA00023157"/>
    </source>
</evidence>
<dbReference type="Gene3D" id="1.10.510.10">
    <property type="entry name" value="Transferase(Phosphotransferase) domain 1"/>
    <property type="match status" value="1"/>
</dbReference>
<dbReference type="Proteomes" id="UP000007635">
    <property type="component" value="Chromosome VII"/>
</dbReference>
<dbReference type="GO" id="GO:0005789">
    <property type="term" value="C:endoplasmic reticulum membrane"/>
    <property type="evidence" value="ECO:0007669"/>
    <property type="project" value="UniProtKB-SubCell"/>
</dbReference>
<dbReference type="GO" id="GO:0035556">
    <property type="term" value="P:intracellular signal transduction"/>
    <property type="evidence" value="ECO:0007669"/>
    <property type="project" value="InterPro"/>
</dbReference>
<dbReference type="PROSITE" id="PS50011">
    <property type="entry name" value="PROTEIN_KINASE_DOM"/>
    <property type="match status" value="1"/>
</dbReference>
<reference evidence="23 24" key="1">
    <citation type="journal article" date="2021" name="G3 (Bethesda)">
        <title>Improved contiguity of the threespine stickleback genome using long-read sequencing.</title>
        <authorList>
            <person name="Nath S."/>
            <person name="Shaw D.E."/>
            <person name="White M.A."/>
        </authorList>
    </citation>
    <scope>NUCLEOTIDE SEQUENCE [LARGE SCALE GENOMIC DNA]</scope>
    <source>
        <strain evidence="23 24">Lake Benthic</strain>
    </source>
</reference>
<evidence type="ECO:0000256" key="16">
    <source>
        <dbReference type="ARBA" id="ARBA00023293"/>
    </source>
</evidence>
<dbReference type="SUPFAM" id="SSF53822">
    <property type="entry name" value="Periplasmic binding protein-like I"/>
    <property type="match status" value="1"/>
</dbReference>
<sequence>MTWGKMASHRDPRFLHNLSYHPRWQHDSMKRSRSRCGNWLLLPLLVFSFLPCQAWATTFKVALVGPWTCDLLYSKALPDLAARLATARINKDPHLNKGYWYDYTLVNEDCKSSRALARFAGLEGYGAAFLGPANPGYCSSAALYAKEWDVGILSWACLKPNMNSLGMYSNFLRPLPLSSRVLFSVLRYFRWAHVAIISEETDIWEATGQELASSLRALGLPVNPVVTMESDKEGPRRALAKVRETDRVRVVIMCMPSVLIGGQAQYQLLTTAFLMRMIDRGYVFIPYDTLLYSLPYKDAPYYVLGNDTKLRKAFDGVLTITVDSGERNFYEAFKDAQDSFEIRSTTPPEQVSPFFGTIYNMIYYTAMAAEQARADGGRWVTGPVLGESKGGFEFEGFNQPLKAGREGEGMQARYVVLDYSGFGHHLYSTHVLDATHTYGGVGSLKYLGRSIHFAGSTPYTDSGCWFSPYFACTGGEGRSILICIHAVFVFFFSSQRPGHGHFLLHSPFILTLDDLIFINTQISKRKINDESILKSQVDFKTPQHSVSGRSYMASTPDSSNVAVYEGDWVWLKKCAGGTVSAVNSSTEFLRDMRHENLNLFLGLFCDSGILAVVTEHCTRGSLENLLNNEEVRLDWMFKSSLLIDLIRGMKYLHNRGIIHGRLKSRNCVVDGRFVLKVTDYGFNEILIAQGIDSDDERPENLLWTAPELLRSASLRRRGSFAGDVYSFSIIGQEVISRSSPYCMLDMPPKEIISKLKEPPPLCRPVLSVEQSPVEVVQVMKHSWSEEPEKRPTFEEIFKLFKNITKGKKTNIIDSMLRMLEQYSSNLEDLIRERTEELEVERQKTDKLVAQMLPKSVAQALKTGKPVKPEHFSEVTLYFSDIVGFTTISALSDPIEVVDLLNDLYTLFDAIIGLHDVYKVETIGDAYMVASGVPTRNGNRHAAEMANMSLDILHCIGTFKMRHMPDLKVRIRIGLHSGPVVAGVVGLTMPRYCLFGDTVNTASRMESTGLPYRIHVNKRTVDVLNSLDLGYKIQTRGLTELKGKGIEYTYWLVGREDFDKPLPIPPDLAGAEAIGDAIAFIWGKMEHSLSKQQPFITTRVN</sequence>
<feature type="domain" description="Protein kinase" evidence="21">
    <location>
        <begin position="491"/>
        <end position="803"/>
    </location>
</feature>
<keyword evidence="16 19" id="KW-0141">cGMP biosynthesis</keyword>
<comment type="subcellular location">
    <subcellularLocation>
        <location evidence="2">Endoplasmic reticulum membrane</location>
        <topology evidence="2">Single-pass type I membrane protein</topology>
    </subcellularLocation>
    <subcellularLocation>
        <location evidence="3">Photoreceptor outer segment membrane</location>
        <topology evidence="3">Single-pass type I membrane protein</topology>
    </subcellularLocation>
</comment>
<evidence type="ECO:0000256" key="8">
    <source>
        <dbReference type="ARBA" id="ARBA00022824"/>
    </source>
</evidence>
<keyword evidence="5" id="KW-0812">Transmembrane</keyword>
<dbReference type="GO" id="GO:0007168">
    <property type="term" value="P:receptor guanylyl cyclase signaling pathway"/>
    <property type="evidence" value="ECO:0007669"/>
    <property type="project" value="TreeGrafter"/>
</dbReference>
<keyword evidence="9" id="KW-1133">Transmembrane helix</keyword>
<keyword evidence="14 18" id="KW-0456">Lyase</keyword>
<proteinExistence type="inferred from homology"/>
<evidence type="ECO:0000256" key="3">
    <source>
        <dbReference type="ARBA" id="ARBA00004451"/>
    </source>
</evidence>
<dbReference type="CDD" id="cd07302">
    <property type="entry name" value="CHD"/>
    <property type="match status" value="1"/>
</dbReference>
<dbReference type="SUPFAM" id="SSF55073">
    <property type="entry name" value="Nucleotide cyclase"/>
    <property type="match status" value="1"/>
</dbReference>
<evidence type="ECO:0000256" key="10">
    <source>
        <dbReference type="ARBA" id="ARBA00023134"/>
    </source>
</evidence>
<dbReference type="InterPro" id="IPR028082">
    <property type="entry name" value="Peripla_BP_I"/>
</dbReference>
<dbReference type="Pfam" id="PF07701">
    <property type="entry name" value="HNOBA"/>
    <property type="match status" value="1"/>
</dbReference>
<dbReference type="PROSITE" id="PS50125">
    <property type="entry name" value="GUANYLATE_CYCLASE_2"/>
    <property type="match status" value="1"/>
</dbReference>
<evidence type="ECO:0000256" key="2">
    <source>
        <dbReference type="ARBA" id="ARBA00004115"/>
    </source>
</evidence>
<dbReference type="Gene3D" id="3.40.50.2300">
    <property type="match status" value="2"/>
</dbReference>
<dbReference type="GO" id="GO:0004672">
    <property type="term" value="F:protein kinase activity"/>
    <property type="evidence" value="ECO:0007669"/>
    <property type="project" value="InterPro"/>
</dbReference>
<evidence type="ECO:0000313" key="24">
    <source>
        <dbReference type="Proteomes" id="UP000007635"/>
    </source>
</evidence>
<evidence type="ECO:0000256" key="13">
    <source>
        <dbReference type="ARBA" id="ARBA00023180"/>
    </source>
</evidence>
<dbReference type="InParanoid" id="G3QAP7"/>
<evidence type="ECO:0000256" key="14">
    <source>
        <dbReference type="ARBA" id="ARBA00023239"/>
    </source>
</evidence>
<dbReference type="GO" id="GO:0005525">
    <property type="term" value="F:GTP binding"/>
    <property type="evidence" value="ECO:0007669"/>
    <property type="project" value="UniProtKB-KW"/>
</dbReference>
<evidence type="ECO:0000256" key="9">
    <source>
        <dbReference type="ARBA" id="ARBA00022989"/>
    </source>
</evidence>
<keyword evidence="13" id="KW-0325">Glycoprotein</keyword>
<evidence type="ECO:0000256" key="20">
    <source>
        <dbReference type="SAM" id="Coils"/>
    </source>
</evidence>
<dbReference type="PANTHER" id="PTHR11920:SF228">
    <property type="entry name" value="RETINAL GUANYLYL CYCLASE 1"/>
    <property type="match status" value="1"/>
</dbReference>
<keyword evidence="8" id="KW-0256">Endoplasmic reticulum</keyword>
<dbReference type="CDD" id="cd14043">
    <property type="entry name" value="PK_GC-2D"/>
    <property type="match status" value="1"/>
</dbReference>
<keyword evidence="24" id="KW-1185">Reference proteome</keyword>
<comment type="similarity">
    <text evidence="18">Belongs to the adenylyl cyclase class-4/guanylyl cyclase family.</text>
</comment>
<dbReference type="Ensembl" id="ENSGACT00000027015.2">
    <property type="protein sequence ID" value="ENSGACP00000026963.2"/>
    <property type="gene ID" value="ENSGACG00000020398.2"/>
</dbReference>
<name>G3QAP7_GASAC</name>
<dbReference type="SUPFAM" id="SSF56112">
    <property type="entry name" value="Protein kinase-like (PK-like)"/>
    <property type="match status" value="1"/>
</dbReference>
<evidence type="ECO:0000259" key="21">
    <source>
        <dbReference type="PROSITE" id="PS50011"/>
    </source>
</evidence>
<reference evidence="23" key="2">
    <citation type="submission" date="2025-08" db="UniProtKB">
        <authorList>
            <consortium name="Ensembl"/>
        </authorList>
    </citation>
    <scope>IDENTIFICATION</scope>
</reference>
<evidence type="ECO:0000256" key="5">
    <source>
        <dbReference type="ARBA" id="ARBA00022692"/>
    </source>
</evidence>
<dbReference type="EC" id="4.6.1.2" evidence="19"/>
<dbReference type="STRING" id="69293.ENSGACP00000026963"/>
<keyword evidence="11" id="KW-0472">Membrane</keyword>
<dbReference type="GO" id="GO:0007601">
    <property type="term" value="P:visual perception"/>
    <property type="evidence" value="ECO:0007669"/>
    <property type="project" value="UniProtKB-KW"/>
</dbReference>
<dbReference type="InterPro" id="IPR011009">
    <property type="entry name" value="Kinase-like_dom_sf"/>
</dbReference>
<evidence type="ECO:0000256" key="15">
    <source>
        <dbReference type="ARBA" id="ARBA00023273"/>
    </source>
</evidence>
<dbReference type="GO" id="GO:0005524">
    <property type="term" value="F:ATP binding"/>
    <property type="evidence" value="ECO:0007669"/>
    <property type="project" value="InterPro"/>
</dbReference>
<dbReference type="GO" id="GO:0004016">
    <property type="term" value="F:adenylate cyclase activity"/>
    <property type="evidence" value="ECO:0007669"/>
    <property type="project" value="TreeGrafter"/>
</dbReference>
<dbReference type="Gene3D" id="3.30.70.1230">
    <property type="entry name" value="Nucleotide cyclase"/>
    <property type="match status" value="1"/>
</dbReference>
<evidence type="ECO:0000256" key="18">
    <source>
        <dbReference type="RuleBase" id="RU000405"/>
    </source>
</evidence>
<evidence type="ECO:0000256" key="4">
    <source>
        <dbReference type="ARBA" id="ARBA00022606"/>
    </source>
</evidence>
<evidence type="ECO:0000256" key="19">
    <source>
        <dbReference type="RuleBase" id="RU003431"/>
    </source>
</evidence>
<dbReference type="InterPro" id="IPR001054">
    <property type="entry name" value="A/G_cyclase"/>
</dbReference>
<keyword evidence="10" id="KW-0342">GTP-binding</keyword>
<accession>G3QAP7</accession>
<protein>
    <recommendedName>
        <fullName evidence="19">Guanylate cyclase</fullName>
        <ecNumber evidence="19">4.6.1.2</ecNumber>
    </recommendedName>
</protein>
<dbReference type="CDD" id="cd06371">
    <property type="entry name" value="PBP1_sensory_GC_DEF-like"/>
    <property type="match status" value="1"/>
</dbReference>
<keyword evidence="6" id="KW-0732">Signal</keyword>
<keyword evidence="4" id="KW-0716">Sensory transduction</keyword>
<keyword evidence="12" id="KW-1015">Disulfide bond</keyword>
<evidence type="ECO:0000256" key="11">
    <source>
        <dbReference type="ARBA" id="ARBA00023136"/>
    </source>
</evidence>
<dbReference type="AlphaFoldDB" id="G3QAP7"/>
<dbReference type="FunFam" id="3.30.70.1230:FF:000013">
    <property type="entry name" value="Guanylate cyclase"/>
    <property type="match status" value="1"/>
</dbReference>
<feature type="domain" description="Guanylate cyclase" evidence="22">
    <location>
        <begin position="875"/>
        <end position="1005"/>
    </location>
</feature>
<dbReference type="InterPro" id="IPR001828">
    <property type="entry name" value="ANF_lig-bd_rcpt"/>
</dbReference>
<organism evidence="23 24">
    <name type="scientific">Gasterosteus aculeatus aculeatus</name>
    <name type="common">three-spined stickleback</name>
    <dbReference type="NCBI Taxonomy" id="481459"/>
    <lineage>
        <taxon>Eukaryota</taxon>
        <taxon>Metazoa</taxon>
        <taxon>Chordata</taxon>
        <taxon>Craniata</taxon>
        <taxon>Vertebrata</taxon>
        <taxon>Euteleostomi</taxon>
        <taxon>Actinopterygii</taxon>
        <taxon>Neopterygii</taxon>
        <taxon>Teleostei</taxon>
        <taxon>Neoteleostei</taxon>
        <taxon>Acanthomorphata</taxon>
        <taxon>Eupercaria</taxon>
        <taxon>Perciformes</taxon>
        <taxon>Cottioidei</taxon>
        <taxon>Gasterosteales</taxon>
        <taxon>Gasterosteidae</taxon>
        <taxon>Gasterosteus</taxon>
    </lineage>
</organism>
<dbReference type="PANTHER" id="PTHR11920">
    <property type="entry name" value="GUANYLYL CYCLASE"/>
    <property type="match status" value="1"/>
</dbReference>
<dbReference type="InterPro" id="IPR018297">
    <property type="entry name" value="A/G_cyclase_CS"/>
</dbReference>
<keyword evidence="17" id="KW-0844">Vision</keyword>
<dbReference type="Pfam" id="PF01094">
    <property type="entry name" value="ANF_receptor"/>
    <property type="match status" value="1"/>
</dbReference>
<dbReference type="SMART" id="SM00044">
    <property type="entry name" value="CYCc"/>
    <property type="match status" value="1"/>
</dbReference>
<dbReference type="Bgee" id="ENSGACG00000020398">
    <property type="expression patterns" value="Expressed in camera-type eye"/>
</dbReference>
<feature type="coiled-coil region" evidence="20">
    <location>
        <begin position="812"/>
        <end position="839"/>
    </location>
</feature>
<keyword evidence="15" id="KW-0966">Cell projection</keyword>
<dbReference type="FunFam" id="1.10.510.10:FF:001933">
    <property type="entry name" value="Guanylate cyclase"/>
    <property type="match status" value="1"/>
</dbReference>
<dbReference type="Pfam" id="PF00211">
    <property type="entry name" value="Guanylate_cyc"/>
    <property type="match status" value="1"/>
</dbReference>
<dbReference type="OMA" id="AYHPRWR"/>
<dbReference type="Pfam" id="PF07714">
    <property type="entry name" value="PK_Tyr_Ser-Thr"/>
    <property type="match status" value="1"/>
</dbReference>
<dbReference type="InterPro" id="IPR001245">
    <property type="entry name" value="Ser-Thr/Tyr_kinase_cat_dom"/>
</dbReference>
<evidence type="ECO:0000256" key="17">
    <source>
        <dbReference type="ARBA" id="ARBA00023305"/>
    </source>
</evidence>
<keyword evidence="7" id="KW-0547">Nucleotide-binding</keyword>
<dbReference type="GO" id="GO:0004383">
    <property type="term" value="F:guanylate cyclase activity"/>
    <property type="evidence" value="ECO:0007669"/>
    <property type="project" value="UniProtKB-EC"/>
</dbReference>
<comment type="catalytic activity">
    <reaction evidence="1 19">
        <text>GTP = 3',5'-cyclic GMP + diphosphate</text>
        <dbReference type="Rhea" id="RHEA:13665"/>
        <dbReference type="ChEBI" id="CHEBI:33019"/>
        <dbReference type="ChEBI" id="CHEBI:37565"/>
        <dbReference type="ChEBI" id="CHEBI:57746"/>
        <dbReference type="EC" id="4.6.1.2"/>
    </reaction>
</comment>
<keyword evidence="20" id="KW-0175">Coiled coil</keyword>
<dbReference type="eggNOG" id="KOG1023">
    <property type="taxonomic scope" value="Eukaryota"/>
</dbReference>
<reference evidence="23" key="3">
    <citation type="submission" date="2025-09" db="UniProtKB">
        <authorList>
            <consortium name="Ensembl"/>
        </authorList>
    </citation>
    <scope>IDENTIFICATION</scope>
</reference>
<dbReference type="InterPro" id="IPR050401">
    <property type="entry name" value="Cyclic_nucleotide_synthase"/>
</dbReference>